<evidence type="ECO:0000256" key="5">
    <source>
        <dbReference type="ARBA" id="ARBA00022519"/>
    </source>
</evidence>
<dbReference type="RefSeq" id="WP_013044121.1">
    <property type="nucleotide sequence ID" value="NC_014008.1"/>
</dbReference>
<accession>D5ENC3</accession>
<dbReference type="InterPro" id="IPR027463">
    <property type="entry name" value="AcrB_DN_DC_subdom"/>
</dbReference>
<feature type="transmembrane region" description="Helical" evidence="9">
    <location>
        <begin position="439"/>
        <end position="459"/>
    </location>
</feature>
<dbReference type="PANTHER" id="PTHR32063">
    <property type="match status" value="1"/>
</dbReference>
<evidence type="ECO:0000256" key="2">
    <source>
        <dbReference type="ARBA" id="ARBA00010942"/>
    </source>
</evidence>
<sequence>MLSLFFIKRPIFAAVISIVITVLGIVAMVSMPVSRYPDLAPPTINVSANYPGADAQTVADTVAASIEKEVNGVENMIYMSSVSGNDGSMNLTVTFEPGTDLDVANVLVQNRVSLAEPRLPEEVKRTGVSVKKRSTDQVMFIAITSPDGTYDAAYLSNFANLRIRDELLRVPGVGDAMVYGVGQFSIRLWLDPVQMRARNLAATEVLAAVREQNVQVAAGRVGAAPAPSGTAFEYVLSARGRLVEIEEFEQIIVATAEDGRAVRLRDVARVELGSDVYNFKAQLNGAPAASIAIYQVPGSNVIEVANGVRAELAELSRAFPKDVEFDITYDATWVVTASIREVIITLFATLVLVVLTVYVFLQNFRATLIPTVTIPVSLIGTFSVLLLMGFSMNILTLFGLVLVIGIVVDDAILVVENTFVHLDRGLSGKEAAAACMKEVTGPVIATTLVLLAVFVPTAMMSGITGTMFKQFAITISIATVFSSINALTLSPALCGVLLKPSSKEPRGFFKWFNQAVASSNKFYQMLVRVALKGALVGMCVFVGMMYLALKGMGSLPTGFVPQEDEGYCMVSVQLPDGATLERTADVIRRVQEIANSTPGVNDCLGITGFSPIDGTAGANAGFCVLVFEQWDQRQEPHLKQEGILAALQQQFFSIQDAVVFAFPMPSLPGVGVSGGFSYMLQDIEGGGLDQLQLVASGLIQEAQQEAAIQSAMTTFRASVPQIFVNIDREQLKRTGTSLSSVFDTLQIFLGSMYVNDFTLFGRVFKVTAQADMEFRDNVTDINQLAVKGANGRMIPLGAIVSLEEKLGPQSITRFNMMPSVKIMGNPAEGYSSGQAMVAMEQLSETNLPASMGFSWTELSYQEKQAAAGLGAVFGFAVLMVYLLLAAQYESWTLPISVCLSVPTALLGAVLAVKLRGMDNNVYTQIGIILLIALSTKTAILLTEFASVQRQKGMSIFDAAVEAVKLRFRAVLMTALSFVLGVIPLLVASGAGAASRQILGTAVFGGMVCATILSLIVVPMMYYVIQRISESLRGVSQVEAKAPVSSDD</sequence>
<protein>
    <submittedName>
        <fullName evidence="10">Transporter, hydrophobe/amphiphile efflux-1 (HAE1) family</fullName>
    </submittedName>
</protein>
<dbReference type="HOGENOM" id="CLU_002755_1_1_0"/>
<dbReference type="Gene3D" id="3.30.70.1430">
    <property type="entry name" value="Multidrug efflux transporter AcrB pore domain"/>
    <property type="match status" value="2"/>
</dbReference>
<dbReference type="Gene3D" id="3.30.2090.10">
    <property type="entry name" value="Multidrug efflux transporter AcrB TolC docking domain, DN and DC subdomains"/>
    <property type="match status" value="2"/>
</dbReference>
<dbReference type="GO" id="GO:0015562">
    <property type="term" value="F:efflux transmembrane transporter activity"/>
    <property type="evidence" value="ECO:0007669"/>
    <property type="project" value="InterPro"/>
</dbReference>
<feature type="transmembrane region" description="Helical" evidence="9">
    <location>
        <begin position="997"/>
        <end position="1024"/>
    </location>
</feature>
<dbReference type="PRINTS" id="PR00702">
    <property type="entry name" value="ACRIFLAVINRP"/>
</dbReference>
<evidence type="ECO:0000256" key="8">
    <source>
        <dbReference type="ARBA" id="ARBA00023136"/>
    </source>
</evidence>
<keyword evidence="8 9" id="KW-0472">Membrane</keyword>
<feature type="transmembrane region" description="Helical" evidence="9">
    <location>
        <begin position="967"/>
        <end position="991"/>
    </location>
</feature>
<feature type="transmembrane region" description="Helical" evidence="9">
    <location>
        <begin position="342"/>
        <end position="361"/>
    </location>
</feature>
<dbReference type="SUPFAM" id="SSF82714">
    <property type="entry name" value="Multidrug efflux transporter AcrB TolC docking domain, DN and DC subdomains"/>
    <property type="match status" value="2"/>
</dbReference>
<comment type="subcellular location">
    <subcellularLocation>
        <location evidence="1">Cell inner membrane</location>
        <topology evidence="1">Multi-pass membrane protein</topology>
    </subcellularLocation>
</comment>
<dbReference type="Gene3D" id="3.30.70.1320">
    <property type="entry name" value="Multidrug efflux transporter AcrB pore domain like"/>
    <property type="match status" value="1"/>
</dbReference>
<dbReference type="GO" id="GO:0009636">
    <property type="term" value="P:response to toxic substance"/>
    <property type="evidence" value="ECO:0007669"/>
    <property type="project" value="UniProtKB-ARBA"/>
</dbReference>
<dbReference type="NCBIfam" id="NF000282">
    <property type="entry name" value="RND_permease_1"/>
    <property type="match status" value="1"/>
</dbReference>
<dbReference type="FunFam" id="1.20.1640.10:FF:000001">
    <property type="entry name" value="Efflux pump membrane transporter"/>
    <property type="match status" value="1"/>
</dbReference>
<dbReference type="Pfam" id="PF00873">
    <property type="entry name" value="ACR_tran"/>
    <property type="match status" value="1"/>
</dbReference>
<keyword evidence="5" id="KW-0997">Cell inner membrane</keyword>
<feature type="transmembrane region" description="Helical" evidence="9">
    <location>
        <begin position="12"/>
        <end position="33"/>
    </location>
</feature>
<dbReference type="SUPFAM" id="SSF82866">
    <property type="entry name" value="Multidrug efflux transporter AcrB transmembrane domain"/>
    <property type="match status" value="2"/>
</dbReference>
<dbReference type="GO" id="GO:0042910">
    <property type="term" value="F:xenobiotic transmembrane transporter activity"/>
    <property type="evidence" value="ECO:0007669"/>
    <property type="project" value="TreeGrafter"/>
</dbReference>
<keyword evidence="3" id="KW-0813">Transport</keyword>
<dbReference type="SUPFAM" id="SSF82693">
    <property type="entry name" value="Multidrug efflux transporter AcrB pore domain, PN1, PN2, PC1 and PC2 subdomains"/>
    <property type="match status" value="3"/>
</dbReference>
<dbReference type="Proteomes" id="UP000000925">
    <property type="component" value="Chromosome"/>
</dbReference>
<dbReference type="OrthoDB" id="9757876at2"/>
<evidence type="ECO:0000256" key="7">
    <source>
        <dbReference type="ARBA" id="ARBA00022989"/>
    </source>
</evidence>
<dbReference type="Gene3D" id="1.20.1640.10">
    <property type="entry name" value="Multidrug efflux transporter AcrB transmembrane domain"/>
    <property type="match status" value="2"/>
</dbReference>
<dbReference type="FunFam" id="3.30.70.1430:FF:000001">
    <property type="entry name" value="Efflux pump membrane transporter"/>
    <property type="match status" value="1"/>
</dbReference>
<keyword evidence="4" id="KW-1003">Cell membrane</keyword>
<evidence type="ECO:0000256" key="9">
    <source>
        <dbReference type="SAM" id="Phobius"/>
    </source>
</evidence>
<name>D5ENC3_CORAD</name>
<feature type="transmembrane region" description="Helical" evidence="9">
    <location>
        <begin position="394"/>
        <end position="419"/>
    </location>
</feature>
<evidence type="ECO:0000256" key="1">
    <source>
        <dbReference type="ARBA" id="ARBA00004429"/>
    </source>
</evidence>
<gene>
    <name evidence="10" type="ordered locus">Caka_2383</name>
</gene>
<feature type="transmembrane region" description="Helical" evidence="9">
    <location>
        <begin position="529"/>
        <end position="549"/>
    </location>
</feature>
<keyword evidence="7 9" id="KW-1133">Transmembrane helix</keyword>
<evidence type="ECO:0000256" key="6">
    <source>
        <dbReference type="ARBA" id="ARBA00022692"/>
    </source>
</evidence>
<dbReference type="GO" id="GO:0005886">
    <property type="term" value="C:plasma membrane"/>
    <property type="evidence" value="ECO:0007669"/>
    <property type="project" value="UniProtKB-SubCell"/>
</dbReference>
<keyword evidence="6 9" id="KW-0812">Transmembrane</keyword>
<feature type="transmembrane region" description="Helical" evidence="9">
    <location>
        <begin position="471"/>
        <end position="498"/>
    </location>
</feature>
<dbReference type="PANTHER" id="PTHR32063:SF11">
    <property type="entry name" value="CATION OR DRUG EFFLUX SYSTEM PROTEIN"/>
    <property type="match status" value="1"/>
</dbReference>
<dbReference type="STRING" id="583355.Caka_2383"/>
<evidence type="ECO:0000313" key="10">
    <source>
        <dbReference type="EMBL" id="ADE55399.1"/>
    </source>
</evidence>
<feature type="transmembrane region" description="Helical" evidence="9">
    <location>
        <begin position="924"/>
        <end position="946"/>
    </location>
</feature>
<dbReference type="KEGG" id="caa:Caka_2383"/>
<dbReference type="Gene3D" id="3.30.70.1440">
    <property type="entry name" value="Multidrug efflux transporter AcrB pore domain"/>
    <property type="match status" value="1"/>
</dbReference>
<keyword evidence="11" id="KW-1185">Reference proteome</keyword>
<evidence type="ECO:0000256" key="4">
    <source>
        <dbReference type="ARBA" id="ARBA00022475"/>
    </source>
</evidence>
<organism evidence="10 11">
    <name type="scientific">Coraliomargarita akajimensis (strain DSM 45221 / IAM 15411 / JCM 23193 / KCTC 12865 / 04OKA010-24)</name>
    <dbReference type="NCBI Taxonomy" id="583355"/>
    <lineage>
        <taxon>Bacteria</taxon>
        <taxon>Pseudomonadati</taxon>
        <taxon>Verrucomicrobiota</taxon>
        <taxon>Opitutia</taxon>
        <taxon>Puniceicoccales</taxon>
        <taxon>Coraliomargaritaceae</taxon>
        <taxon>Coraliomargarita</taxon>
    </lineage>
</organism>
<dbReference type="eggNOG" id="COG0841">
    <property type="taxonomic scope" value="Bacteria"/>
</dbReference>
<comment type="similarity">
    <text evidence="2">Belongs to the resistance-nodulation-cell division (RND) (TC 2.A.6) family.</text>
</comment>
<feature type="transmembrane region" description="Helical" evidence="9">
    <location>
        <begin position="891"/>
        <end position="912"/>
    </location>
</feature>
<dbReference type="AlphaFoldDB" id="D5ENC3"/>
<evidence type="ECO:0000313" key="11">
    <source>
        <dbReference type="Proteomes" id="UP000000925"/>
    </source>
</evidence>
<proteinExistence type="inferred from homology"/>
<reference evidence="10 11" key="1">
    <citation type="journal article" date="2010" name="Stand. Genomic Sci.">
        <title>Complete genome sequence of Coraliomargarita akajimensis type strain (04OKA010-24).</title>
        <authorList>
            <person name="Mavromatis K."/>
            <person name="Abt B."/>
            <person name="Brambilla E."/>
            <person name="Lapidus A."/>
            <person name="Copeland A."/>
            <person name="Deshpande S."/>
            <person name="Nolan M."/>
            <person name="Lucas S."/>
            <person name="Tice H."/>
            <person name="Cheng J.F."/>
            <person name="Han C."/>
            <person name="Detter J.C."/>
            <person name="Woyke T."/>
            <person name="Goodwin L."/>
            <person name="Pitluck S."/>
            <person name="Held B."/>
            <person name="Brettin T."/>
            <person name="Tapia R."/>
            <person name="Ivanova N."/>
            <person name="Mikhailova N."/>
            <person name="Pati A."/>
            <person name="Liolios K."/>
            <person name="Chen A."/>
            <person name="Palaniappan K."/>
            <person name="Land M."/>
            <person name="Hauser L."/>
            <person name="Chang Y.J."/>
            <person name="Jeffries C.D."/>
            <person name="Rohde M."/>
            <person name="Goker M."/>
            <person name="Bristow J."/>
            <person name="Eisen J.A."/>
            <person name="Markowitz V."/>
            <person name="Hugenholtz P."/>
            <person name="Klenk H.P."/>
            <person name="Kyrpides N.C."/>
        </authorList>
    </citation>
    <scope>NUCLEOTIDE SEQUENCE [LARGE SCALE GENOMIC DNA]</scope>
    <source>
        <strain evidence="11">DSM 45221 / IAM 15411 / JCM 23193 / KCTC 12865</strain>
    </source>
</reference>
<feature type="transmembrane region" description="Helical" evidence="9">
    <location>
        <begin position="865"/>
        <end position="884"/>
    </location>
</feature>
<dbReference type="NCBIfam" id="TIGR00915">
    <property type="entry name" value="2A0602"/>
    <property type="match status" value="1"/>
</dbReference>
<dbReference type="InterPro" id="IPR004764">
    <property type="entry name" value="MdtF-like"/>
</dbReference>
<evidence type="ECO:0000256" key="3">
    <source>
        <dbReference type="ARBA" id="ARBA00022448"/>
    </source>
</evidence>
<dbReference type="InterPro" id="IPR001036">
    <property type="entry name" value="Acrflvin-R"/>
</dbReference>
<dbReference type="EMBL" id="CP001998">
    <property type="protein sequence ID" value="ADE55399.1"/>
    <property type="molecule type" value="Genomic_DNA"/>
</dbReference>
<feature type="transmembrane region" description="Helical" evidence="9">
    <location>
        <begin position="368"/>
        <end position="388"/>
    </location>
</feature>